<accession>A0A6J4TSU0</accession>
<name>A0A6J4TSU0_9ACTN</name>
<evidence type="ECO:0000313" key="2">
    <source>
        <dbReference type="EMBL" id="CAA9529537.1"/>
    </source>
</evidence>
<organism evidence="2">
    <name type="scientific">uncultured Thermoleophilia bacterium</name>
    <dbReference type="NCBI Taxonomy" id="1497501"/>
    <lineage>
        <taxon>Bacteria</taxon>
        <taxon>Bacillati</taxon>
        <taxon>Actinomycetota</taxon>
        <taxon>Thermoleophilia</taxon>
        <taxon>environmental samples</taxon>
    </lineage>
</organism>
<proteinExistence type="predicted"/>
<dbReference type="EMBL" id="CADCWC010000152">
    <property type="protein sequence ID" value="CAA9529537.1"/>
    <property type="molecule type" value="Genomic_DNA"/>
</dbReference>
<sequence length="143" mass="16011">MRHERAARPARCAKARCGPRGGDGPQERPHLPAREPFDRLAELLHGRVPEHHPDVVEALVLAHRHQVPLRRVSVSPPQPRGRRSLQAGVRAEREERRCPKVQATAWTGPAGPVDRSTAEAKRRSERAAGALRRPLRQSFRPLA</sequence>
<feature type="compositionally biased region" description="Low complexity" evidence="1">
    <location>
        <begin position="9"/>
        <end position="18"/>
    </location>
</feature>
<feature type="region of interest" description="Disordered" evidence="1">
    <location>
        <begin position="1"/>
        <end position="32"/>
    </location>
</feature>
<gene>
    <name evidence="2" type="ORF">AVDCRST_MAG79-787</name>
</gene>
<evidence type="ECO:0000256" key="1">
    <source>
        <dbReference type="SAM" id="MobiDB-lite"/>
    </source>
</evidence>
<protein>
    <submittedName>
        <fullName evidence="2">Uncharacterized protein</fullName>
    </submittedName>
</protein>
<feature type="region of interest" description="Disordered" evidence="1">
    <location>
        <begin position="70"/>
        <end position="143"/>
    </location>
</feature>
<dbReference type="AlphaFoldDB" id="A0A6J4TSU0"/>
<feature type="compositionally biased region" description="Basic and acidic residues" evidence="1">
    <location>
        <begin position="116"/>
        <end position="126"/>
    </location>
</feature>
<reference evidence="2" key="1">
    <citation type="submission" date="2020-02" db="EMBL/GenBank/DDBJ databases">
        <authorList>
            <person name="Meier V. D."/>
        </authorList>
    </citation>
    <scope>NUCLEOTIDE SEQUENCE</scope>
    <source>
        <strain evidence="2">AVDCRST_MAG79</strain>
    </source>
</reference>